<proteinExistence type="predicted"/>
<dbReference type="EMBL" id="MN739248">
    <property type="protein sequence ID" value="QHS95358.1"/>
    <property type="molecule type" value="Genomic_DNA"/>
</dbReference>
<reference evidence="1" key="1">
    <citation type="journal article" date="2020" name="Nature">
        <title>Giant virus diversity and host interactions through global metagenomics.</title>
        <authorList>
            <person name="Schulz F."/>
            <person name="Roux S."/>
            <person name="Paez-Espino D."/>
            <person name="Jungbluth S."/>
            <person name="Walsh D.A."/>
            <person name="Denef V.J."/>
            <person name="McMahon K.D."/>
            <person name="Konstantinidis K.T."/>
            <person name="Eloe-Fadrosh E.A."/>
            <person name="Kyrpides N.C."/>
            <person name="Woyke T."/>
        </authorList>
    </citation>
    <scope>NUCLEOTIDE SEQUENCE</scope>
    <source>
        <strain evidence="1">GVMAG-M-3300018428-35</strain>
    </source>
</reference>
<protein>
    <submittedName>
        <fullName evidence="1">Uncharacterized protein</fullName>
    </submittedName>
</protein>
<accession>A0A6C0BVB6</accession>
<evidence type="ECO:0000313" key="1">
    <source>
        <dbReference type="EMBL" id="QHS95358.1"/>
    </source>
</evidence>
<name>A0A6C0BVB6_9ZZZZ</name>
<sequence>MKYLYEYIQNNIFNKDNKIKYSYELYNPFKQYKK</sequence>
<dbReference type="AlphaFoldDB" id="A0A6C0BVB6"/>
<organism evidence="1">
    <name type="scientific">viral metagenome</name>
    <dbReference type="NCBI Taxonomy" id="1070528"/>
    <lineage>
        <taxon>unclassified sequences</taxon>
        <taxon>metagenomes</taxon>
        <taxon>organismal metagenomes</taxon>
    </lineage>
</organism>